<sequence length="516" mass="59946">MLSRNLSKVVKYSLYGGVTVGSAVVALKYNDADYNSFAIVRLTRTAYTAVDIGRTYQSMLYSKEWDKSSNEYLEVKSQAHQIGAEKLLELCKANKGVYIKVGQHIGALDYLLPSEYVTTMRILHKDAPRNTVEELYEVIKEDLKKDPKELFEEFDLEPLGTASLAQVHRAKLRDGPEVAVKVQHHFVRKNTKIDLKWMEFIIKTMSKVFPDFQMQWLIDETKKNIAKELDFLQEGKNAEKVAELFKNYSWLKVPKIFWDFSTERVLVMEYVTGGQVNDVKYIDEHKISRPDLCQKLGDLYSHMIFVTGFVHSDPHPGNILVKKDPLDKDVTVFLLDHGLYAQLTDKFRYHYSNLWLSIIARDRDKIREHAEQLGIEKELYGLFACMVTGRPWDVIMKGIDKTKPSSAEKTTFQNEIPNFLHHVTRCLEHVDRQALLVLKTNDLIRSIEYALGMQERMCGFLVMTKCCTKSIYQHEFKKAGSLARKQFLNTKYVWSLFVLYIYGIYLSLRTRFNLYS</sequence>
<accession>A0A8B8IIU2</accession>
<feature type="domain" description="Protein kinase" evidence="3">
    <location>
        <begin position="153"/>
        <end position="516"/>
    </location>
</feature>
<dbReference type="GO" id="GO:0005524">
    <property type="term" value="F:ATP binding"/>
    <property type="evidence" value="ECO:0007669"/>
    <property type="project" value="InterPro"/>
</dbReference>
<keyword evidence="5" id="KW-0418">Kinase</keyword>
<dbReference type="GeneID" id="113400822"/>
<dbReference type="InterPro" id="IPR011009">
    <property type="entry name" value="Kinase-like_dom_sf"/>
</dbReference>
<keyword evidence="4" id="KW-1185">Reference proteome</keyword>
<feature type="transmembrane region" description="Helical" evidence="2">
    <location>
        <begin position="492"/>
        <end position="508"/>
    </location>
</feature>
<keyword evidence="2" id="KW-0472">Membrane</keyword>
<dbReference type="GO" id="GO:0005743">
    <property type="term" value="C:mitochondrial inner membrane"/>
    <property type="evidence" value="ECO:0007669"/>
    <property type="project" value="TreeGrafter"/>
</dbReference>
<evidence type="ECO:0000256" key="2">
    <source>
        <dbReference type="SAM" id="Phobius"/>
    </source>
</evidence>
<keyword evidence="5" id="KW-0808">Transferase</keyword>
<dbReference type="InterPro" id="IPR004147">
    <property type="entry name" value="ABC1_dom"/>
</dbReference>
<protein>
    <submittedName>
        <fullName evidence="5">AarF domain-containing kinase 1</fullName>
    </submittedName>
</protein>
<evidence type="ECO:0000256" key="1">
    <source>
        <dbReference type="ARBA" id="ARBA00009670"/>
    </source>
</evidence>
<reference evidence="5" key="1">
    <citation type="submission" date="2025-08" db="UniProtKB">
        <authorList>
            <consortium name="RefSeq"/>
        </authorList>
    </citation>
    <scope>IDENTIFICATION</scope>
    <source>
        <tissue evidence="5">Whole body</tissue>
    </source>
</reference>
<dbReference type="InterPro" id="IPR045307">
    <property type="entry name" value="ADCK1_dom"/>
</dbReference>
<dbReference type="OMA" id="RCNPEDI"/>
<dbReference type="RefSeq" id="XP_026496277.1">
    <property type="nucleotide sequence ID" value="XM_026640492.2"/>
</dbReference>
<dbReference type="GO" id="GO:0055088">
    <property type="term" value="P:lipid homeostasis"/>
    <property type="evidence" value="ECO:0007669"/>
    <property type="project" value="TreeGrafter"/>
</dbReference>
<evidence type="ECO:0000313" key="4">
    <source>
        <dbReference type="Proteomes" id="UP001652626"/>
    </source>
</evidence>
<name>A0A8B8IIU2_VANTA</name>
<dbReference type="SMART" id="SM00220">
    <property type="entry name" value="S_TKc"/>
    <property type="match status" value="1"/>
</dbReference>
<dbReference type="CDD" id="cd13969">
    <property type="entry name" value="ADCK1-like"/>
    <property type="match status" value="1"/>
</dbReference>
<dbReference type="Pfam" id="PF03109">
    <property type="entry name" value="ABC1"/>
    <property type="match status" value="1"/>
</dbReference>
<dbReference type="OrthoDB" id="427480at2759"/>
<dbReference type="AlphaFoldDB" id="A0A8B8IIU2"/>
<comment type="similarity">
    <text evidence="1">Belongs to the protein kinase superfamily. ADCK protein kinase family.</text>
</comment>
<dbReference type="GO" id="GO:0004672">
    <property type="term" value="F:protein kinase activity"/>
    <property type="evidence" value="ECO:0007669"/>
    <property type="project" value="InterPro"/>
</dbReference>
<organism evidence="4 5">
    <name type="scientific">Vanessa tameamea</name>
    <name type="common">Kamehameha butterfly</name>
    <dbReference type="NCBI Taxonomy" id="334116"/>
    <lineage>
        <taxon>Eukaryota</taxon>
        <taxon>Metazoa</taxon>
        <taxon>Ecdysozoa</taxon>
        <taxon>Arthropoda</taxon>
        <taxon>Hexapoda</taxon>
        <taxon>Insecta</taxon>
        <taxon>Pterygota</taxon>
        <taxon>Neoptera</taxon>
        <taxon>Endopterygota</taxon>
        <taxon>Lepidoptera</taxon>
        <taxon>Glossata</taxon>
        <taxon>Ditrysia</taxon>
        <taxon>Papilionoidea</taxon>
        <taxon>Nymphalidae</taxon>
        <taxon>Nymphalinae</taxon>
        <taxon>Vanessa</taxon>
    </lineage>
</organism>
<dbReference type="PROSITE" id="PS50011">
    <property type="entry name" value="PROTEIN_KINASE_DOM"/>
    <property type="match status" value="1"/>
</dbReference>
<keyword evidence="2" id="KW-1133">Transmembrane helix</keyword>
<gene>
    <name evidence="5" type="primary">LOC113400822</name>
</gene>
<dbReference type="GO" id="GO:0007005">
    <property type="term" value="P:mitochondrion organization"/>
    <property type="evidence" value="ECO:0007669"/>
    <property type="project" value="TreeGrafter"/>
</dbReference>
<dbReference type="SUPFAM" id="SSF56112">
    <property type="entry name" value="Protein kinase-like (PK-like)"/>
    <property type="match status" value="1"/>
</dbReference>
<proteinExistence type="inferred from homology"/>
<dbReference type="PANTHER" id="PTHR43173">
    <property type="entry name" value="ABC1 FAMILY PROTEIN"/>
    <property type="match status" value="1"/>
</dbReference>
<dbReference type="Gene3D" id="1.10.510.10">
    <property type="entry name" value="Transferase(Phosphotransferase) domain 1"/>
    <property type="match status" value="1"/>
</dbReference>
<evidence type="ECO:0000259" key="3">
    <source>
        <dbReference type="PROSITE" id="PS50011"/>
    </source>
</evidence>
<evidence type="ECO:0000313" key="5">
    <source>
        <dbReference type="RefSeq" id="XP_026496277.1"/>
    </source>
</evidence>
<dbReference type="Proteomes" id="UP001652626">
    <property type="component" value="Chromosome 11"/>
</dbReference>
<keyword evidence="2" id="KW-0812">Transmembrane</keyword>
<dbReference type="PANTHER" id="PTHR43173:SF19">
    <property type="entry name" value="AARF DOMAIN-CONTAINING PROTEIN KINASE 1"/>
    <property type="match status" value="1"/>
</dbReference>
<dbReference type="InterPro" id="IPR051130">
    <property type="entry name" value="Mito_struct-func_regulator"/>
</dbReference>
<dbReference type="CTD" id="57143"/>
<dbReference type="InterPro" id="IPR000719">
    <property type="entry name" value="Prot_kinase_dom"/>
</dbReference>